<proteinExistence type="predicted"/>
<reference evidence="3" key="1">
    <citation type="journal article" date="2023" name="Proc. Natl. Acad. Sci. U.S.A.">
        <title>Genomic and structural basis for evolution of tropane alkaloid biosynthesis.</title>
        <authorList>
            <person name="Wanga Y.-J."/>
            <person name="Taina T."/>
            <person name="Yua J.-Y."/>
            <person name="Lia J."/>
            <person name="Xua B."/>
            <person name="Chenc J."/>
            <person name="D'Auriad J.C."/>
            <person name="Huanga J.-P."/>
            <person name="Huanga S.-X."/>
        </authorList>
    </citation>
    <scope>NUCLEOTIDE SEQUENCE [LARGE SCALE GENOMIC DNA]</scope>
    <source>
        <strain evidence="3">cv. KIB-2019</strain>
    </source>
</reference>
<evidence type="ECO:0000256" key="1">
    <source>
        <dbReference type="SAM" id="MobiDB-lite"/>
    </source>
</evidence>
<feature type="region of interest" description="Disordered" evidence="1">
    <location>
        <begin position="1"/>
        <end position="23"/>
    </location>
</feature>
<organism evidence="2 3">
    <name type="scientific">Anisodus acutangulus</name>
    <dbReference type="NCBI Taxonomy" id="402998"/>
    <lineage>
        <taxon>Eukaryota</taxon>
        <taxon>Viridiplantae</taxon>
        <taxon>Streptophyta</taxon>
        <taxon>Embryophyta</taxon>
        <taxon>Tracheophyta</taxon>
        <taxon>Spermatophyta</taxon>
        <taxon>Magnoliopsida</taxon>
        <taxon>eudicotyledons</taxon>
        <taxon>Gunneridae</taxon>
        <taxon>Pentapetalae</taxon>
        <taxon>asterids</taxon>
        <taxon>lamiids</taxon>
        <taxon>Solanales</taxon>
        <taxon>Solanaceae</taxon>
        <taxon>Solanoideae</taxon>
        <taxon>Hyoscyameae</taxon>
        <taxon>Anisodus</taxon>
    </lineage>
</organism>
<keyword evidence="3" id="KW-1185">Reference proteome</keyword>
<accession>A0A9Q1LJN3</accession>
<dbReference type="AlphaFoldDB" id="A0A9Q1LJN3"/>
<feature type="compositionally biased region" description="Polar residues" evidence="1">
    <location>
        <begin position="1"/>
        <end position="10"/>
    </location>
</feature>
<evidence type="ECO:0000313" key="3">
    <source>
        <dbReference type="Proteomes" id="UP001152561"/>
    </source>
</evidence>
<protein>
    <submittedName>
        <fullName evidence="2">Uncharacterized protein</fullName>
    </submittedName>
</protein>
<evidence type="ECO:0000313" key="2">
    <source>
        <dbReference type="EMBL" id="KAJ8538621.1"/>
    </source>
</evidence>
<name>A0A9Q1LJN3_9SOLA</name>
<gene>
    <name evidence="2" type="ORF">K7X08_029917</name>
</gene>
<comment type="caution">
    <text evidence="2">The sequence shown here is derived from an EMBL/GenBank/DDBJ whole genome shotgun (WGS) entry which is preliminary data.</text>
</comment>
<sequence length="165" mass="18403">MSLQDLQQNDGNGGSGELHMGHSHFDPTSSHDYFLERILSSVPSSSPWSWNPHHHNLFSLPLSPHNPSSDDDQSPPSNLLQSFHYDDQASSLLVSKIRYHQIIGGGGGATVKALMLQHQLLLNRLRSPTGSFGTNKTSETEEYGELLVDVVRRILASARRVFFWQ</sequence>
<dbReference type="Proteomes" id="UP001152561">
    <property type="component" value="Unassembled WGS sequence"/>
</dbReference>
<dbReference type="EMBL" id="JAJAGQ010000017">
    <property type="protein sequence ID" value="KAJ8538621.1"/>
    <property type="molecule type" value="Genomic_DNA"/>
</dbReference>